<accession>A0A6N2LV95</accession>
<dbReference type="AlphaFoldDB" id="A0A6N2LV95"/>
<organism evidence="1">
    <name type="scientific">Salix viminalis</name>
    <name type="common">Common osier</name>
    <name type="synonym">Basket willow</name>
    <dbReference type="NCBI Taxonomy" id="40686"/>
    <lineage>
        <taxon>Eukaryota</taxon>
        <taxon>Viridiplantae</taxon>
        <taxon>Streptophyta</taxon>
        <taxon>Embryophyta</taxon>
        <taxon>Tracheophyta</taxon>
        <taxon>Spermatophyta</taxon>
        <taxon>Magnoliopsida</taxon>
        <taxon>eudicotyledons</taxon>
        <taxon>Gunneridae</taxon>
        <taxon>Pentapetalae</taxon>
        <taxon>rosids</taxon>
        <taxon>fabids</taxon>
        <taxon>Malpighiales</taxon>
        <taxon>Salicaceae</taxon>
        <taxon>Saliceae</taxon>
        <taxon>Salix</taxon>
    </lineage>
</organism>
<name>A0A6N2LV95_SALVM</name>
<reference evidence="1" key="1">
    <citation type="submission" date="2019-03" db="EMBL/GenBank/DDBJ databases">
        <authorList>
            <person name="Mank J."/>
            <person name="Almeida P."/>
        </authorList>
    </citation>
    <scope>NUCLEOTIDE SEQUENCE</scope>
    <source>
        <strain evidence="1">78183</strain>
    </source>
</reference>
<gene>
    <name evidence="1" type="ORF">SVIM_LOCUS283406</name>
</gene>
<proteinExistence type="predicted"/>
<protein>
    <submittedName>
        <fullName evidence="1">Uncharacterized protein</fullName>
    </submittedName>
</protein>
<sequence length="69" mass="8173">MHLSLTRSPIYQICPLQREETWQKPYISGKKLIAHLGHLIHSIRIFLFCWHNKYSPASRSPFPGRRSEL</sequence>
<evidence type="ECO:0000313" key="1">
    <source>
        <dbReference type="EMBL" id="VFU45350.1"/>
    </source>
</evidence>
<dbReference type="EMBL" id="CAADRP010001619">
    <property type="protein sequence ID" value="VFU45350.1"/>
    <property type="molecule type" value="Genomic_DNA"/>
</dbReference>